<reference evidence="1" key="2">
    <citation type="journal article" date="2015" name="Fish Shellfish Immunol.">
        <title>Early steps in the European eel (Anguilla anguilla)-Vibrio vulnificus interaction in the gills: Role of the RtxA13 toxin.</title>
        <authorList>
            <person name="Callol A."/>
            <person name="Pajuelo D."/>
            <person name="Ebbesson L."/>
            <person name="Teles M."/>
            <person name="MacKenzie S."/>
            <person name="Amaro C."/>
        </authorList>
    </citation>
    <scope>NUCLEOTIDE SEQUENCE</scope>
</reference>
<protein>
    <submittedName>
        <fullName evidence="1">Uncharacterized protein</fullName>
    </submittedName>
</protein>
<reference evidence="1" key="1">
    <citation type="submission" date="2014-11" db="EMBL/GenBank/DDBJ databases">
        <authorList>
            <person name="Amaro Gonzalez C."/>
        </authorList>
    </citation>
    <scope>NUCLEOTIDE SEQUENCE</scope>
</reference>
<dbReference type="AlphaFoldDB" id="A0A0E9WZ35"/>
<accession>A0A0E9WZ35</accession>
<organism evidence="1">
    <name type="scientific">Anguilla anguilla</name>
    <name type="common">European freshwater eel</name>
    <name type="synonym">Muraena anguilla</name>
    <dbReference type="NCBI Taxonomy" id="7936"/>
    <lineage>
        <taxon>Eukaryota</taxon>
        <taxon>Metazoa</taxon>
        <taxon>Chordata</taxon>
        <taxon>Craniata</taxon>
        <taxon>Vertebrata</taxon>
        <taxon>Euteleostomi</taxon>
        <taxon>Actinopterygii</taxon>
        <taxon>Neopterygii</taxon>
        <taxon>Teleostei</taxon>
        <taxon>Anguilliformes</taxon>
        <taxon>Anguillidae</taxon>
        <taxon>Anguilla</taxon>
    </lineage>
</organism>
<dbReference type="EMBL" id="GBXM01013859">
    <property type="protein sequence ID" value="JAH94718.1"/>
    <property type="molecule type" value="Transcribed_RNA"/>
</dbReference>
<evidence type="ECO:0000313" key="1">
    <source>
        <dbReference type="EMBL" id="JAH94718.1"/>
    </source>
</evidence>
<name>A0A0E9WZ35_ANGAN</name>
<sequence length="109" mass="12411">MEQICFFIALLSVTVKSQHKKEKQKITSYEVSPTLCQHYHISTAGSDSQQMGCFPFHSLHPSIAFLSKHLTSSSLFINYLLNLQNHPQSNLFLVLKHIGKGTFVHLKRV</sequence>
<proteinExistence type="predicted"/>